<dbReference type="InterPro" id="IPR020904">
    <property type="entry name" value="Sc_DH/Rdtase_CS"/>
</dbReference>
<dbReference type="PRINTS" id="PR00081">
    <property type="entry name" value="GDHRDH"/>
</dbReference>
<protein>
    <submittedName>
        <fullName evidence="4">Uncharacterized protein</fullName>
    </submittedName>
</protein>
<name>A0ABP0UPW7_9BRYO</name>
<dbReference type="PANTHER" id="PTHR43391">
    <property type="entry name" value="RETINOL DEHYDROGENASE-RELATED"/>
    <property type="match status" value="1"/>
</dbReference>
<reference evidence="4" key="1">
    <citation type="submission" date="2024-02" db="EMBL/GenBank/DDBJ databases">
        <authorList>
            <consortium name="ELIXIR-Norway"/>
            <consortium name="Elixir Norway"/>
        </authorList>
    </citation>
    <scope>NUCLEOTIDE SEQUENCE</scope>
</reference>
<evidence type="ECO:0000256" key="3">
    <source>
        <dbReference type="RuleBase" id="RU000363"/>
    </source>
</evidence>
<evidence type="ECO:0000313" key="4">
    <source>
        <dbReference type="EMBL" id="CAK9227114.1"/>
    </source>
</evidence>
<dbReference type="InterPro" id="IPR036291">
    <property type="entry name" value="NAD(P)-bd_dom_sf"/>
</dbReference>
<organism evidence="4 5">
    <name type="scientific">Sphagnum troendelagicum</name>
    <dbReference type="NCBI Taxonomy" id="128251"/>
    <lineage>
        <taxon>Eukaryota</taxon>
        <taxon>Viridiplantae</taxon>
        <taxon>Streptophyta</taxon>
        <taxon>Embryophyta</taxon>
        <taxon>Bryophyta</taxon>
        <taxon>Sphagnophytina</taxon>
        <taxon>Sphagnopsida</taxon>
        <taxon>Sphagnales</taxon>
        <taxon>Sphagnaceae</taxon>
        <taxon>Sphagnum</taxon>
    </lineage>
</organism>
<proteinExistence type="inferred from homology"/>
<dbReference type="NCBIfam" id="NF004825">
    <property type="entry name" value="PRK06181.1"/>
    <property type="match status" value="1"/>
</dbReference>
<evidence type="ECO:0000256" key="1">
    <source>
        <dbReference type="ARBA" id="ARBA00006484"/>
    </source>
</evidence>
<dbReference type="PRINTS" id="PR00080">
    <property type="entry name" value="SDRFAMILY"/>
</dbReference>
<gene>
    <name evidence="4" type="ORF">CSSPTR1EN2_LOCUS18577</name>
</gene>
<dbReference type="Proteomes" id="UP001497512">
    <property type="component" value="Chromosome 5"/>
</dbReference>
<dbReference type="EMBL" id="OZ019897">
    <property type="protein sequence ID" value="CAK9227114.1"/>
    <property type="molecule type" value="Genomic_DNA"/>
</dbReference>
<evidence type="ECO:0000256" key="2">
    <source>
        <dbReference type="ARBA" id="ARBA00023002"/>
    </source>
</evidence>
<dbReference type="Gene3D" id="3.40.50.720">
    <property type="entry name" value="NAD(P)-binding Rossmann-like Domain"/>
    <property type="match status" value="1"/>
</dbReference>
<dbReference type="Pfam" id="PF00106">
    <property type="entry name" value="adh_short"/>
    <property type="match status" value="1"/>
</dbReference>
<dbReference type="PROSITE" id="PS00061">
    <property type="entry name" value="ADH_SHORT"/>
    <property type="match status" value="1"/>
</dbReference>
<comment type="similarity">
    <text evidence="1 3">Belongs to the short-chain dehydrogenases/reductases (SDR) family.</text>
</comment>
<evidence type="ECO:0000313" key="5">
    <source>
        <dbReference type="Proteomes" id="UP001497512"/>
    </source>
</evidence>
<keyword evidence="5" id="KW-1185">Reference proteome</keyword>
<dbReference type="SUPFAM" id="SSF51735">
    <property type="entry name" value="NAD(P)-binding Rossmann-fold domains"/>
    <property type="match status" value="1"/>
</dbReference>
<keyword evidence="2" id="KW-0560">Oxidoreductase</keyword>
<sequence>MAILITALDLVLPPTTAFLLLLLYPALSFIRWIKFLVGLLVCEDVRGKVILITGASSGIGEHMTYQYAKRGARLVIVARREYLLKQVADHAMKKGAVDVHVIVADVAKQEDCKRFVDETVNKYGRLDHLVNNAGIVHSFFFETAKNTAGMLQVMEVVFWGSVYPTFYALPHLRRSQGKILVTDSIASVIPHPRQSIYNAAKAALLQFFETLRLEMGDTIGITIMMPGMFESEITKGKFVSDDGELSVKPPDQRDAHLGSIPVAYTEDCARAAVLGVLRSRRYVVVPYFYWAFIMLRIYAPEILETIFRTFYVYHPQEPLSKVILEKTKTQRVFYPQTIGKQH</sequence>
<dbReference type="InterPro" id="IPR002347">
    <property type="entry name" value="SDR_fam"/>
</dbReference>
<accession>A0ABP0UPW7</accession>
<dbReference type="PANTHER" id="PTHR43391:SF89">
    <property type="entry name" value="11-BETA-HYDROXYSTEROID DEHYDROGENASE 1A-RELATED"/>
    <property type="match status" value="1"/>
</dbReference>